<feature type="domain" description="DUF4218" evidence="2">
    <location>
        <begin position="561"/>
        <end position="613"/>
    </location>
</feature>
<dbReference type="InterPro" id="IPR029480">
    <property type="entry name" value="Transpos_assoc"/>
</dbReference>
<evidence type="ECO:0000259" key="2">
    <source>
        <dbReference type="Pfam" id="PF13960"/>
    </source>
</evidence>
<dbReference type="PANTHER" id="PTHR10775">
    <property type="entry name" value="OS08G0208400 PROTEIN"/>
    <property type="match status" value="1"/>
</dbReference>
<evidence type="ECO:0000259" key="3">
    <source>
        <dbReference type="Pfam" id="PF13963"/>
    </source>
</evidence>
<dbReference type="Pfam" id="PF02992">
    <property type="entry name" value="Transposase_21"/>
    <property type="match status" value="1"/>
</dbReference>
<gene>
    <name evidence="4" type="ORF">M0R45_000434</name>
</gene>
<evidence type="ECO:0000313" key="5">
    <source>
        <dbReference type="Proteomes" id="UP001457282"/>
    </source>
</evidence>
<sequence>MLEKDWVHLNRADPEYEKGAWNFVKTVTRNLGNPERILCPCIDCRNVETLCGSTVVDHLVRRGMELKYKQRKDWYEHGEHISSDDENDEMVDNETYNLYRAAHFFDKDYMKLAEFGNEDYIELAKDIHDEDFISKLEDAETPLYPNCLNYNKLSATVALFQLKTQSGWTDKSFNELLETLPRMLPKDNVLQTSLYFVKKFLKTFEMGYEKIHACENDCCLFRKEYKDLDSCPKCGYSRWKINKRTKEIKKGVPVKILRYFPIIPRFKRMFRYEKMAEDLRWHFNNKSNDDKMRHPVDSVTWDLVNDKWEPFAADPRNLRLGLSTDGFNPFSMLSSKYSCWPMMLVTYNLPPALCMTKENIMLTLLIPGPKQPGNDIDVYLQPLIEDLQHLWHNGVEAYDAFSRKNFNLKAIFLWTISDFPAYGNLAGCSTKGKMACPLCGNNTHHRWLTFSRKFAYMGHRKFLSPAHSFREKKRWFDNNVEHGRKPRILTGRNISTALKSFPNDFGKGDKTKKRKRNENAIDDNDDSDNDGDASNADGDLEELLRWKKRSIFFDLPYWEELPLQARLCGPVHFRWMYPFERYMKTLKDYVRNHARPEGCIAESYLAEECMRSTLITLSDRDKRNAHLAVLMNTAMVDPYLE</sequence>
<accession>A0AAW1VQP9</accession>
<evidence type="ECO:0008006" key="6">
    <source>
        <dbReference type="Google" id="ProtNLM"/>
    </source>
</evidence>
<dbReference type="Proteomes" id="UP001457282">
    <property type="component" value="Unassembled WGS sequence"/>
</dbReference>
<dbReference type="Pfam" id="PF13963">
    <property type="entry name" value="Transpos_assoc"/>
    <property type="match status" value="1"/>
</dbReference>
<comment type="caution">
    <text evidence="4">The sequence shown here is derived from an EMBL/GenBank/DDBJ whole genome shotgun (WGS) entry which is preliminary data.</text>
</comment>
<dbReference type="AlphaFoldDB" id="A0AAW1VQP9"/>
<feature type="compositionally biased region" description="Acidic residues" evidence="1">
    <location>
        <begin position="520"/>
        <end position="531"/>
    </location>
</feature>
<evidence type="ECO:0000313" key="4">
    <source>
        <dbReference type="EMBL" id="KAK9905178.1"/>
    </source>
</evidence>
<name>A0AAW1VQP9_RUBAR</name>
<organism evidence="4 5">
    <name type="scientific">Rubus argutus</name>
    <name type="common">Southern blackberry</name>
    <dbReference type="NCBI Taxonomy" id="59490"/>
    <lineage>
        <taxon>Eukaryota</taxon>
        <taxon>Viridiplantae</taxon>
        <taxon>Streptophyta</taxon>
        <taxon>Embryophyta</taxon>
        <taxon>Tracheophyta</taxon>
        <taxon>Spermatophyta</taxon>
        <taxon>Magnoliopsida</taxon>
        <taxon>eudicotyledons</taxon>
        <taxon>Gunneridae</taxon>
        <taxon>Pentapetalae</taxon>
        <taxon>rosids</taxon>
        <taxon>fabids</taxon>
        <taxon>Rosales</taxon>
        <taxon>Rosaceae</taxon>
        <taxon>Rosoideae</taxon>
        <taxon>Rosoideae incertae sedis</taxon>
        <taxon>Rubus</taxon>
    </lineage>
</organism>
<protein>
    <recommendedName>
        <fullName evidence="6">Transposase-associated domain-containing protein</fullName>
    </recommendedName>
</protein>
<dbReference type="EMBL" id="JBEDUW010000170">
    <property type="protein sequence ID" value="KAK9905178.1"/>
    <property type="molecule type" value="Genomic_DNA"/>
</dbReference>
<dbReference type="Pfam" id="PF13960">
    <property type="entry name" value="DUF4218"/>
    <property type="match status" value="1"/>
</dbReference>
<feature type="region of interest" description="Disordered" evidence="1">
    <location>
        <begin position="499"/>
        <end position="534"/>
    </location>
</feature>
<reference evidence="4 5" key="1">
    <citation type="journal article" date="2023" name="G3 (Bethesda)">
        <title>A chromosome-length genome assembly and annotation of blackberry (Rubus argutus, cv. 'Hillquist').</title>
        <authorList>
            <person name="Bruna T."/>
            <person name="Aryal R."/>
            <person name="Dudchenko O."/>
            <person name="Sargent D.J."/>
            <person name="Mead D."/>
            <person name="Buti M."/>
            <person name="Cavallini A."/>
            <person name="Hytonen T."/>
            <person name="Andres J."/>
            <person name="Pham M."/>
            <person name="Weisz D."/>
            <person name="Mascagni F."/>
            <person name="Usai G."/>
            <person name="Natali L."/>
            <person name="Bassil N."/>
            <person name="Fernandez G.E."/>
            <person name="Lomsadze A."/>
            <person name="Armour M."/>
            <person name="Olukolu B."/>
            <person name="Poorten T."/>
            <person name="Britton C."/>
            <person name="Davik J."/>
            <person name="Ashrafi H."/>
            <person name="Aiden E.L."/>
            <person name="Borodovsky M."/>
            <person name="Worthington M."/>
        </authorList>
    </citation>
    <scope>NUCLEOTIDE SEQUENCE [LARGE SCALE GENOMIC DNA]</scope>
    <source>
        <strain evidence="4">PI 553951</strain>
    </source>
</reference>
<dbReference type="InterPro" id="IPR025452">
    <property type="entry name" value="DUF4218"/>
</dbReference>
<proteinExistence type="predicted"/>
<keyword evidence="5" id="KW-1185">Reference proteome</keyword>
<dbReference type="PANTHER" id="PTHR10775:SF185">
    <property type="entry name" value="OS08G0208400 PROTEIN"/>
    <property type="match status" value="1"/>
</dbReference>
<evidence type="ECO:0000256" key="1">
    <source>
        <dbReference type="SAM" id="MobiDB-lite"/>
    </source>
</evidence>
<dbReference type="InterPro" id="IPR004242">
    <property type="entry name" value="Transposase_21"/>
</dbReference>
<feature type="domain" description="Transposase-associated" evidence="3">
    <location>
        <begin position="4"/>
        <end position="79"/>
    </location>
</feature>